<dbReference type="OrthoDB" id="10631552at2759"/>
<keyword evidence="2" id="KW-0472">Membrane</keyword>
<accession>A0A9N9DHN3</accession>
<feature type="compositionally biased region" description="Low complexity" evidence="1">
    <location>
        <begin position="274"/>
        <end position="284"/>
    </location>
</feature>
<gene>
    <name evidence="3" type="ORF">ALEPTO_LOCUS9726</name>
</gene>
<feature type="non-terminal residue" evidence="3">
    <location>
        <position position="311"/>
    </location>
</feature>
<evidence type="ECO:0000256" key="2">
    <source>
        <dbReference type="SAM" id="Phobius"/>
    </source>
</evidence>
<reference evidence="3" key="1">
    <citation type="submission" date="2021-06" db="EMBL/GenBank/DDBJ databases">
        <authorList>
            <person name="Kallberg Y."/>
            <person name="Tangrot J."/>
            <person name="Rosling A."/>
        </authorList>
    </citation>
    <scope>NUCLEOTIDE SEQUENCE</scope>
    <source>
        <strain evidence="3">FL130A</strain>
    </source>
</reference>
<evidence type="ECO:0000313" key="3">
    <source>
        <dbReference type="EMBL" id="CAG8641477.1"/>
    </source>
</evidence>
<name>A0A9N9DHN3_9GLOM</name>
<organism evidence="3 4">
    <name type="scientific">Ambispora leptoticha</name>
    <dbReference type="NCBI Taxonomy" id="144679"/>
    <lineage>
        <taxon>Eukaryota</taxon>
        <taxon>Fungi</taxon>
        <taxon>Fungi incertae sedis</taxon>
        <taxon>Mucoromycota</taxon>
        <taxon>Glomeromycotina</taxon>
        <taxon>Glomeromycetes</taxon>
        <taxon>Archaeosporales</taxon>
        <taxon>Ambisporaceae</taxon>
        <taxon>Ambispora</taxon>
    </lineage>
</organism>
<protein>
    <submittedName>
        <fullName evidence="3">3068_t:CDS:1</fullName>
    </submittedName>
</protein>
<dbReference type="EMBL" id="CAJVPS010008193">
    <property type="protein sequence ID" value="CAG8641477.1"/>
    <property type="molecule type" value="Genomic_DNA"/>
</dbReference>
<feature type="region of interest" description="Disordered" evidence="1">
    <location>
        <begin position="17"/>
        <end position="45"/>
    </location>
</feature>
<keyword evidence="2" id="KW-0812">Transmembrane</keyword>
<comment type="caution">
    <text evidence="3">The sequence shown here is derived from an EMBL/GenBank/DDBJ whole genome shotgun (WGS) entry which is preliminary data.</text>
</comment>
<keyword evidence="4" id="KW-1185">Reference proteome</keyword>
<dbReference type="AlphaFoldDB" id="A0A9N9DHN3"/>
<dbReference type="Proteomes" id="UP000789508">
    <property type="component" value="Unassembled WGS sequence"/>
</dbReference>
<feature type="region of interest" description="Disordered" evidence="1">
    <location>
        <begin position="274"/>
        <end position="311"/>
    </location>
</feature>
<feature type="transmembrane region" description="Helical" evidence="2">
    <location>
        <begin position="89"/>
        <end position="112"/>
    </location>
</feature>
<feature type="compositionally biased region" description="Polar residues" evidence="1">
    <location>
        <begin position="23"/>
        <end position="45"/>
    </location>
</feature>
<evidence type="ECO:0000256" key="1">
    <source>
        <dbReference type="SAM" id="MobiDB-lite"/>
    </source>
</evidence>
<feature type="compositionally biased region" description="Basic residues" evidence="1">
    <location>
        <begin position="297"/>
        <end position="311"/>
    </location>
</feature>
<proteinExistence type="predicted"/>
<sequence length="311" mass="34913">PSWNPAPSKRLHLYKRDERKTSTHNLDTNKTLPFNNITYTQEPDPNLTTGYGNNNNSSNGFDHQMSKENEDDIIRDEQLQAETSTIHKVILILCSLGGALVLVAIAIAVLYWKIRQQQNIDRCIPPNHQPPSVERIHPLYNIQIHTLPPQATAPPAEKVNLMGDDDEHLQEQLNRMGHSLDPHLALPPAYTPTAPPLYSLPINHHLDYNISSSMHSMQDIILNTDGIHPNYPACPSLAVLRSASPIINGEIETSQTINTVLHTRRQTTNILTSSASTTTIINSLPSSPTERNADHPHPRRHRHQRHNSCDL</sequence>
<evidence type="ECO:0000313" key="4">
    <source>
        <dbReference type="Proteomes" id="UP000789508"/>
    </source>
</evidence>
<keyword evidence="2" id="KW-1133">Transmembrane helix</keyword>